<feature type="non-terminal residue" evidence="2">
    <location>
        <position position="178"/>
    </location>
</feature>
<keyword evidence="1" id="KW-0732">Signal</keyword>
<comment type="caution">
    <text evidence="2">The sequence shown here is derived from an EMBL/GenBank/DDBJ whole genome shotgun (WGS) entry which is preliminary data.</text>
</comment>
<dbReference type="AlphaFoldDB" id="A0A2T2WUB4"/>
<feature type="signal peptide" evidence="1">
    <location>
        <begin position="1"/>
        <end position="31"/>
    </location>
</feature>
<reference evidence="2 3" key="1">
    <citation type="journal article" date="2014" name="BMC Genomics">
        <title>Comparison of environmental and isolate Sulfobacillus genomes reveals diverse carbon, sulfur, nitrogen, and hydrogen metabolisms.</title>
        <authorList>
            <person name="Justice N.B."/>
            <person name="Norman A."/>
            <person name="Brown C.T."/>
            <person name="Singh A."/>
            <person name="Thomas B.C."/>
            <person name="Banfield J.F."/>
        </authorList>
    </citation>
    <scope>NUCLEOTIDE SEQUENCE [LARGE SCALE GENOMIC DNA]</scope>
    <source>
        <strain evidence="2">AMDSBA5</strain>
    </source>
</reference>
<evidence type="ECO:0000313" key="2">
    <source>
        <dbReference type="EMBL" id="PSR25838.1"/>
    </source>
</evidence>
<dbReference type="EMBL" id="PXYX01000025">
    <property type="protein sequence ID" value="PSR25838.1"/>
    <property type="molecule type" value="Genomic_DNA"/>
</dbReference>
<sequence length="178" mass="18677">MNNKLGKKVSSLALGSSMLILSMLPAASAFAASAPTLSLSEQGHQIAAQVSPGGQVTFTATSTGVNNPRYQFWVEEPNGSWIVAQNYSSSNTFTLKNVTSGDYLVTAYVLSAAQLSTGDYSAATNVGSDGLQQVDGVFVDSSVTLSAQSATVTAGQYVTVTATATNIYDPLYQFWYET</sequence>
<name>A0A2T2WUB4_SULTH</name>
<accession>A0A2T2WUB4</accession>
<evidence type="ECO:0000256" key="1">
    <source>
        <dbReference type="SAM" id="SignalP"/>
    </source>
</evidence>
<protein>
    <submittedName>
        <fullName evidence="2">Regulator</fullName>
    </submittedName>
</protein>
<evidence type="ECO:0000313" key="3">
    <source>
        <dbReference type="Proteomes" id="UP000242705"/>
    </source>
</evidence>
<organism evidence="2 3">
    <name type="scientific">Sulfobacillus thermosulfidooxidans</name>
    <dbReference type="NCBI Taxonomy" id="28034"/>
    <lineage>
        <taxon>Bacteria</taxon>
        <taxon>Bacillati</taxon>
        <taxon>Bacillota</taxon>
        <taxon>Clostridia</taxon>
        <taxon>Eubacteriales</taxon>
        <taxon>Clostridiales Family XVII. Incertae Sedis</taxon>
        <taxon>Sulfobacillus</taxon>
    </lineage>
</organism>
<gene>
    <name evidence="2" type="ORF">C7B47_11530</name>
</gene>
<proteinExistence type="predicted"/>
<feature type="chain" id="PRO_5015643049" evidence="1">
    <location>
        <begin position="32"/>
        <end position="178"/>
    </location>
</feature>
<dbReference type="Proteomes" id="UP000242705">
    <property type="component" value="Unassembled WGS sequence"/>
</dbReference>